<dbReference type="OrthoDB" id="627554at2"/>
<dbReference type="RefSeq" id="WP_135877879.1">
    <property type="nucleotide sequence ID" value="NZ_SRSO01000021.1"/>
</dbReference>
<proteinExistence type="predicted"/>
<comment type="caution">
    <text evidence="1">The sequence shown here is derived from an EMBL/GenBank/DDBJ whole genome shotgun (WGS) entry which is preliminary data.</text>
</comment>
<dbReference type="AlphaFoldDB" id="A0A4S1DU96"/>
<dbReference type="Proteomes" id="UP000307602">
    <property type="component" value="Unassembled WGS sequence"/>
</dbReference>
<dbReference type="EMBL" id="SRSO01000021">
    <property type="protein sequence ID" value="TGV01641.1"/>
    <property type="molecule type" value="Genomic_DNA"/>
</dbReference>
<evidence type="ECO:0000313" key="1">
    <source>
        <dbReference type="EMBL" id="TGV01641.1"/>
    </source>
</evidence>
<evidence type="ECO:0000313" key="2">
    <source>
        <dbReference type="Proteomes" id="UP000307602"/>
    </source>
</evidence>
<accession>A0A4S1DU96</accession>
<gene>
    <name evidence="1" type="ORF">EM932_14310</name>
</gene>
<dbReference type="Pfam" id="PF09411">
    <property type="entry name" value="PagL"/>
    <property type="match status" value="1"/>
</dbReference>
<sequence length="420" mass="47407">MTNKLTFLMLLSVLISKGQENNSNIFSITPEILIGITGEPNTGFPDRGLQKQAFISLGWHHTTHTQEWVSYLKTSKAGISLGYTDLANKTNLGEIFTIQPFLEFNAFKSKNINLHVGTGISYVTKKYHPITNEFNKAISTDLTWSFRLFMYYNLMKYNQVNWRIGAGYTHHSNGHTRLPNQGYNSFLISLGLEINTSKNSLKNSASPVKIPKKTISDYFSIRSGYGIHVLSQAFDDKKSVYTISGEYGKIYNNTLKLGLGAYFRFYQTYYDYISNNESLVQNGREFSDLKSNPFTNALSIGITVNSELLLNHFGIDLQVGINIFKPAYKIDWRINQGWGDVPKIIPESGGNYRLGDVGESYFKIKRTISARFGLKYYVIGTAKKPANNLYLGAFINSNLGQADFTELAIGYIKILKSRSK</sequence>
<name>A0A4S1DU96_9FLAO</name>
<organism evidence="1 2">
    <name type="scientific">Flavivirga rizhaonensis</name>
    <dbReference type="NCBI Taxonomy" id="2559571"/>
    <lineage>
        <taxon>Bacteria</taxon>
        <taxon>Pseudomonadati</taxon>
        <taxon>Bacteroidota</taxon>
        <taxon>Flavobacteriia</taxon>
        <taxon>Flavobacteriales</taxon>
        <taxon>Flavobacteriaceae</taxon>
        <taxon>Flavivirga</taxon>
    </lineage>
</organism>
<protein>
    <submittedName>
        <fullName evidence="1">Deacylase</fullName>
    </submittedName>
</protein>
<dbReference type="Gene3D" id="2.40.160.20">
    <property type="match status" value="1"/>
</dbReference>
<keyword evidence="2" id="KW-1185">Reference proteome</keyword>
<dbReference type="InterPro" id="IPR018550">
    <property type="entry name" value="Lipid-A_deacylase-rel"/>
</dbReference>
<reference evidence="1 2" key="1">
    <citation type="submission" date="2019-04" db="EMBL/GenBank/DDBJ databases">
        <authorList>
            <person name="Liu A."/>
        </authorList>
    </citation>
    <scope>NUCLEOTIDE SEQUENCE [LARGE SCALE GENOMIC DNA]</scope>
    <source>
        <strain evidence="1 2">RZ03</strain>
    </source>
</reference>